<protein>
    <submittedName>
        <fullName evidence="1">Uncharacterized protein</fullName>
    </submittedName>
</protein>
<gene>
    <name evidence="1" type="ORF">GcM1_129003</name>
</gene>
<accession>A0A420JBX1</accession>
<name>A0A420JBX1_9PEZI</name>
<dbReference type="AlphaFoldDB" id="A0A420JBX1"/>
<dbReference type="EMBL" id="MCBS01012959">
    <property type="protein sequence ID" value="RKF84261.1"/>
    <property type="molecule type" value="Genomic_DNA"/>
</dbReference>
<feature type="non-terminal residue" evidence="1">
    <location>
        <position position="1"/>
    </location>
</feature>
<dbReference type="Proteomes" id="UP000285326">
    <property type="component" value="Unassembled WGS sequence"/>
</dbReference>
<comment type="caution">
    <text evidence="1">The sequence shown here is derived from an EMBL/GenBank/DDBJ whole genome shotgun (WGS) entry which is preliminary data.</text>
</comment>
<evidence type="ECO:0000313" key="2">
    <source>
        <dbReference type="Proteomes" id="UP000285326"/>
    </source>
</evidence>
<sequence length="122" mass="13666">TFDVDELIKGGTVNLRLRQNPAATQGTCNAFVERKSRGRPRKEVNTTVQLHIPENIPSAKSVPEEELKAPDIIRDKVEDVTEPRSDVAIMNIDPHRDLRVQETEIPASPLVQPDTSFESNIQ</sequence>
<organism evidence="1 2">
    <name type="scientific">Golovinomyces cichoracearum</name>
    <dbReference type="NCBI Taxonomy" id="62708"/>
    <lineage>
        <taxon>Eukaryota</taxon>
        <taxon>Fungi</taxon>
        <taxon>Dikarya</taxon>
        <taxon>Ascomycota</taxon>
        <taxon>Pezizomycotina</taxon>
        <taxon>Leotiomycetes</taxon>
        <taxon>Erysiphales</taxon>
        <taxon>Erysiphaceae</taxon>
        <taxon>Golovinomyces</taxon>
    </lineage>
</organism>
<proteinExistence type="predicted"/>
<evidence type="ECO:0000313" key="1">
    <source>
        <dbReference type="EMBL" id="RKF84261.1"/>
    </source>
</evidence>
<reference evidence="1 2" key="1">
    <citation type="journal article" date="2018" name="BMC Genomics">
        <title>Comparative genome analyses reveal sequence features reflecting distinct modes of host-adaptation between dicot and monocot powdery mildew.</title>
        <authorList>
            <person name="Wu Y."/>
            <person name="Ma X."/>
            <person name="Pan Z."/>
            <person name="Kale S.D."/>
            <person name="Song Y."/>
            <person name="King H."/>
            <person name="Zhang Q."/>
            <person name="Presley C."/>
            <person name="Deng X."/>
            <person name="Wei C.I."/>
            <person name="Xiao S."/>
        </authorList>
    </citation>
    <scope>NUCLEOTIDE SEQUENCE [LARGE SCALE GENOMIC DNA]</scope>
    <source>
        <strain evidence="1">UMSG1</strain>
    </source>
</reference>